<reference evidence="2" key="2">
    <citation type="journal article" date="2021" name="PeerJ">
        <title>Extensive microbial diversity within the chicken gut microbiome revealed by metagenomics and culture.</title>
        <authorList>
            <person name="Gilroy R."/>
            <person name="Ravi A."/>
            <person name="Getino M."/>
            <person name="Pursley I."/>
            <person name="Horton D.L."/>
            <person name="Alikhan N.F."/>
            <person name="Baker D."/>
            <person name="Gharbi K."/>
            <person name="Hall N."/>
            <person name="Watson M."/>
            <person name="Adriaenssens E.M."/>
            <person name="Foster-Nyarko E."/>
            <person name="Jarju S."/>
            <person name="Secka A."/>
            <person name="Antonio M."/>
            <person name="Oren A."/>
            <person name="Chaudhuri R.R."/>
            <person name="La Ragione R."/>
            <person name="Hildebrand F."/>
            <person name="Pallen M.J."/>
        </authorList>
    </citation>
    <scope>NUCLEOTIDE SEQUENCE</scope>
    <source>
        <strain evidence="2">ChiGjej3B3-7149</strain>
    </source>
</reference>
<feature type="domain" description="Endoribonuclease L-PSP/chorismate mutase-like" evidence="1">
    <location>
        <begin position="10"/>
        <end position="150"/>
    </location>
</feature>
<evidence type="ECO:0000313" key="2">
    <source>
        <dbReference type="EMBL" id="HIR55552.1"/>
    </source>
</evidence>
<dbReference type="CDD" id="cd02199">
    <property type="entry name" value="YjgF_YER057c_UK114_like_1"/>
    <property type="match status" value="1"/>
</dbReference>
<gene>
    <name evidence="2" type="ORF">IAD36_08175</name>
</gene>
<evidence type="ECO:0000259" key="1">
    <source>
        <dbReference type="Pfam" id="PF14588"/>
    </source>
</evidence>
<organism evidence="2 3">
    <name type="scientific">Candidatus Scatomorpha intestinigallinarum</name>
    <dbReference type="NCBI Taxonomy" id="2840923"/>
    <lineage>
        <taxon>Bacteria</taxon>
        <taxon>Bacillati</taxon>
        <taxon>Bacillota</taxon>
        <taxon>Clostridia</taxon>
        <taxon>Eubacteriales</taxon>
        <taxon>Candidatus Scatomorpha</taxon>
    </lineage>
</organism>
<reference evidence="2" key="1">
    <citation type="submission" date="2020-10" db="EMBL/GenBank/DDBJ databases">
        <authorList>
            <person name="Gilroy R."/>
        </authorList>
    </citation>
    <scope>NUCLEOTIDE SEQUENCE</scope>
    <source>
        <strain evidence="2">ChiGjej3B3-7149</strain>
    </source>
</reference>
<dbReference type="AlphaFoldDB" id="A0A9D1IZM5"/>
<dbReference type="EMBL" id="DVHH01000195">
    <property type="protein sequence ID" value="HIR55552.1"/>
    <property type="molecule type" value="Genomic_DNA"/>
</dbReference>
<dbReference type="PANTHER" id="PTHR43760:SF1">
    <property type="entry name" value="ENDORIBONUCLEASE L-PSP_CHORISMATE MUTASE-LIKE DOMAIN-CONTAINING PROTEIN"/>
    <property type="match status" value="1"/>
</dbReference>
<dbReference type="SUPFAM" id="SSF55298">
    <property type="entry name" value="YjgF-like"/>
    <property type="match status" value="1"/>
</dbReference>
<dbReference type="InterPro" id="IPR035959">
    <property type="entry name" value="RutC-like_sf"/>
</dbReference>
<dbReference type="PANTHER" id="PTHR43760">
    <property type="entry name" value="ENDORIBONUCLEASE-RELATED"/>
    <property type="match status" value="1"/>
</dbReference>
<name>A0A9D1IZM5_9FIRM</name>
<evidence type="ECO:0000313" key="3">
    <source>
        <dbReference type="Proteomes" id="UP000824238"/>
    </source>
</evidence>
<protein>
    <submittedName>
        <fullName evidence="2">RidA family protein</fullName>
    </submittedName>
</protein>
<accession>A0A9D1IZM5</accession>
<comment type="caution">
    <text evidence="2">The sequence shown here is derived from an EMBL/GenBank/DDBJ whole genome shotgun (WGS) entry which is preliminary data.</text>
</comment>
<proteinExistence type="predicted"/>
<dbReference type="Pfam" id="PF14588">
    <property type="entry name" value="YjgF_endoribonc"/>
    <property type="match status" value="1"/>
</dbReference>
<dbReference type="Gene3D" id="3.30.1330.40">
    <property type="entry name" value="RutC-like"/>
    <property type="match status" value="1"/>
</dbReference>
<dbReference type="Proteomes" id="UP000824238">
    <property type="component" value="Unassembled WGS sequence"/>
</dbReference>
<dbReference type="InterPro" id="IPR013813">
    <property type="entry name" value="Endoribo_LPSP/chorism_mut-like"/>
</dbReference>
<sequence length="152" mass="16093">MKREEIAAGLGIELGEAQDISSDVAAFRKAGKLIFTSGLVPHEPDGSIARGKVGQDYTTQQAQAYVRDVAAQLLCALKTAAGDLDNIGQIVMLQCFANAVSDYSEQSVLFNPASELFTAVFGESGKHARFALGMGSLPMNVPVEISVIAEMK</sequence>